<reference evidence="6" key="1">
    <citation type="journal article" date="2020" name="Nat. Commun.">
        <title>Large-scale genome sequencing of mycorrhizal fungi provides insights into the early evolution of symbiotic traits.</title>
        <authorList>
            <person name="Miyauchi S."/>
            <person name="Kiss E."/>
            <person name="Kuo A."/>
            <person name="Drula E."/>
            <person name="Kohler A."/>
            <person name="Sanchez-Garcia M."/>
            <person name="Morin E."/>
            <person name="Andreopoulos B."/>
            <person name="Barry K.W."/>
            <person name="Bonito G."/>
            <person name="Buee M."/>
            <person name="Carver A."/>
            <person name="Chen C."/>
            <person name="Cichocki N."/>
            <person name="Clum A."/>
            <person name="Culley D."/>
            <person name="Crous P.W."/>
            <person name="Fauchery L."/>
            <person name="Girlanda M."/>
            <person name="Hayes R.D."/>
            <person name="Keri Z."/>
            <person name="LaButti K."/>
            <person name="Lipzen A."/>
            <person name="Lombard V."/>
            <person name="Magnuson J."/>
            <person name="Maillard F."/>
            <person name="Murat C."/>
            <person name="Nolan M."/>
            <person name="Ohm R.A."/>
            <person name="Pangilinan J."/>
            <person name="Pereira M.F."/>
            <person name="Perotto S."/>
            <person name="Peter M."/>
            <person name="Pfister S."/>
            <person name="Riley R."/>
            <person name="Sitrit Y."/>
            <person name="Stielow J.B."/>
            <person name="Szollosi G."/>
            <person name="Zifcakova L."/>
            <person name="Stursova M."/>
            <person name="Spatafora J.W."/>
            <person name="Tedersoo L."/>
            <person name="Vaario L.M."/>
            <person name="Yamada A."/>
            <person name="Yan M."/>
            <person name="Wang P."/>
            <person name="Xu J."/>
            <person name="Bruns T."/>
            <person name="Baldrian P."/>
            <person name="Vilgalys R."/>
            <person name="Dunand C."/>
            <person name="Henrissat B."/>
            <person name="Grigoriev I.V."/>
            <person name="Hibbett D."/>
            <person name="Nagy L.G."/>
            <person name="Martin F.M."/>
        </authorList>
    </citation>
    <scope>NUCLEOTIDE SEQUENCE</scope>
    <source>
        <strain evidence="6">UH-Tt-Lm1</strain>
    </source>
</reference>
<comment type="caution">
    <text evidence="6">The sequence shown here is derived from an EMBL/GenBank/DDBJ whole genome shotgun (WGS) entry which is preliminary data.</text>
</comment>
<dbReference type="InterPro" id="IPR001461">
    <property type="entry name" value="Aspartic_peptidase_A1"/>
</dbReference>
<evidence type="ECO:0000256" key="1">
    <source>
        <dbReference type="ARBA" id="ARBA00007447"/>
    </source>
</evidence>
<evidence type="ECO:0000256" key="3">
    <source>
        <dbReference type="PIRSR" id="PIRSR601461-1"/>
    </source>
</evidence>
<dbReference type="Gene3D" id="2.40.70.10">
    <property type="entry name" value="Acid Proteases"/>
    <property type="match status" value="2"/>
</dbReference>
<dbReference type="PANTHER" id="PTHR47966">
    <property type="entry name" value="BETA-SITE APP-CLEAVING ENZYME, ISOFORM A-RELATED"/>
    <property type="match status" value="1"/>
</dbReference>
<dbReference type="InterPro" id="IPR001969">
    <property type="entry name" value="Aspartic_peptidase_AS"/>
</dbReference>
<dbReference type="OrthoDB" id="2747330at2759"/>
<dbReference type="GO" id="GO:0004190">
    <property type="term" value="F:aspartic-type endopeptidase activity"/>
    <property type="evidence" value="ECO:0007669"/>
    <property type="project" value="UniProtKB-KW"/>
</dbReference>
<comment type="similarity">
    <text evidence="1 4">Belongs to the peptidase A1 family.</text>
</comment>
<reference evidence="6" key="2">
    <citation type="submission" date="2020-11" db="EMBL/GenBank/DDBJ databases">
        <authorList>
            <consortium name="DOE Joint Genome Institute"/>
            <person name="Kuo A."/>
            <person name="Miyauchi S."/>
            <person name="Kiss E."/>
            <person name="Drula E."/>
            <person name="Kohler A."/>
            <person name="Sanchez-Garcia M."/>
            <person name="Andreopoulos B."/>
            <person name="Barry K.W."/>
            <person name="Bonito G."/>
            <person name="Buee M."/>
            <person name="Carver A."/>
            <person name="Chen C."/>
            <person name="Cichocki N."/>
            <person name="Clum A."/>
            <person name="Culley D."/>
            <person name="Crous P.W."/>
            <person name="Fauchery L."/>
            <person name="Girlanda M."/>
            <person name="Hayes R."/>
            <person name="Keri Z."/>
            <person name="Labutti K."/>
            <person name="Lipzen A."/>
            <person name="Lombard V."/>
            <person name="Magnuson J."/>
            <person name="Maillard F."/>
            <person name="Morin E."/>
            <person name="Murat C."/>
            <person name="Nolan M."/>
            <person name="Ohm R."/>
            <person name="Pangilinan J."/>
            <person name="Pereira M."/>
            <person name="Perotto S."/>
            <person name="Peter M."/>
            <person name="Riley R."/>
            <person name="Sitrit Y."/>
            <person name="Stielow B."/>
            <person name="Szollosi G."/>
            <person name="Zifcakova L."/>
            <person name="Stursova M."/>
            <person name="Spatafora J.W."/>
            <person name="Tedersoo L."/>
            <person name="Vaario L.-M."/>
            <person name="Yamada A."/>
            <person name="Yan M."/>
            <person name="Wang P."/>
            <person name="Xu J."/>
            <person name="Bruns T."/>
            <person name="Baldrian P."/>
            <person name="Vilgalys R."/>
            <person name="Henrissat B."/>
            <person name="Grigoriev I.V."/>
            <person name="Hibbett D."/>
            <person name="Nagy L.G."/>
            <person name="Martin F.M."/>
        </authorList>
    </citation>
    <scope>NUCLEOTIDE SEQUENCE</scope>
    <source>
        <strain evidence="6">UH-Tt-Lm1</strain>
    </source>
</reference>
<dbReference type="Pfam" id="PF00026">
    <property type="entry name" value="Asp"/>
    <property type="match status" value="2"/>
</dbReference>
<dbReference type="PANTHER" id="PTHR47966:SF51">
    <property type="entry name" value="BETA-SITE APP-CLEAVING ENZYME, ISOFORM A-RELATED"/>
    <property type="match status" value="1"/>
</dbReference>
<evidence type="ECO:0000259" key="5">
    <source>
        <dbReference type="PROSITE" id="PS51767"/>
    </source>
</evidence>
<evidence type="ECO:0000313" key="6">
    <source>
        <dbReference type="EMBL" id="KAF9792895.1"/>
    </source>
</evidence>
<dbReference type="PRINTS" id="PR00792">
    <property type="entry name" value="PEPSIN"/>
</dbReference>
<dbReference type="InterPro" id="IPR034164">
    <property type="entry name" value="Pepsin-like_dom"/>
</dbReference>
<protein>
    <submittedName>
        <fullName evidence="6">Aspartic peptidase domain-containing protein</fullName>
    </submittedName>
</protein>
<dbReference type="GO" id="GO:0006508">
    <property type="term" value="P:proteolysis"/>
    <property type="evidence" value="ECO:0007669"/>
    <property type="project" value="UniProtKB-KW"/>
</dbReference>
<name>A0A9P6HQX8_9AGAM</name>
<dbReference type="SUPFAM" id="SSF50630">
    <property type="entry name" value="Acid proteases"/>
    <property type="match status" value="1"/>
</dbReference>
<keyword evidence="4" id="KW-0645">Protease</keyword>
<evidence type="ECO:0000256" key="4">
    <source>
        <dbReference type="RuleBase" id="RU000454"/>
    </source>
</evidence>
<dbReference type="PROSITE" id="PS51767">
    <property type="entry name" value="PEPTIDASE_A1"/>
    <property type="match status" value="1"/>
</dbReference>
<organism evidence="6 7">
    <name type="scientific">Thelephora terrestris</name>
    <dbReference type="NCBI Taxonomy" id="56493"/>
    <lineage>
        <taxon>Eukaryota</taxon>
        <taxon>Fungi</taxon>
        <taxon>Dikarya</taxon>
        <taxon>Basidiomycota</taxon>
        <taxon>Agaricomycotina</taxon>
        <taxon>Agaricomycetes</taxon>
        <taxon>Thelephorales</taxon>
        <taxon>Thelephoraceae</taxon>
        <taxon>Thelephora</taxon>
    </lineage>
</organism>
<dbReference type="AlphaFoldDB" id="A0A9P6HQX8"/>
<sequence>MSASLAYPLSAQYFKLHLPSSASPAIGIPRVPSDNDLGRDLNRSTLVQAPAPSGVIPRGYRTPFPFDEDVFDPTHVSNEINHVLSKYEDAADHLAGITLGTSTVPTPNITIPIPDVLRGNVMPLNGHFERNLDLLYYGEIKVGTPAQSLTVQVDTGSADLWIPVNCPKEGTFEESYGRGHVSGTVASDVVSIAGLSVKDQVFGAATEKSEEFSRDPNNGLLGLAFQDIAQTGQPTFFENLVEKRRIPPLFSVHLTRRKKDGSELCFGCSDETKTIGDRIWVPLLSRSYWTVFMDGISVDESRTVNTSLIAAIDTGTSLIYVPDSVADDFYAQIPGSRKVTQFGPNFHSYPCTSKIAPSLTFNDRRFTLDLRDFNLGRTGYGSPDCVGGVMALGDLGDNLAIIGAEFIKSWYTTFDYAETGRIGFSPSINQGR</sequence>
<proteinExistence type="inferred from homology"/>
<accession>A0A9P6HQX8</accession>
<feature type="active site" evidence="3">
    <location>
        <position position="313"/>
    </location>
</feature>
<evidence type="ECO:0000256" key="2">
    <source>
        <dbReference type="ARBA" id="ARBA00022750"/>
    </source>
</evidence>
<keyword evidence="4" id="KW-0378">Hydrolase</keyword>
<evidence type="ECO:0000313" key="7">
    <source>
        <dbReference type="Proteomes" id="UP000736335"/>
    </source>
</evidence>
<feature type="domain" description="Peptidase A1" evidence="5">
    <location>
        <begin position="136"/>
        <end position="425"/>
    </location>
</feature>
<dbReference type="EMBL" id="WIUZ02000001">
    <property type="protein sequence ID" value="KAF9792895.1"/>
    <property type="molecule type" value="Genomic_DNA"/>
</dbReference>
<keyword evidence="2 4" id="KW-0064">Aspartyl protease</keyword>
<dbReference type="InterPro" id="IPR021109">
    <property type="entry name" value="Peptidase_aspartic_dom_sf"/>
</dbReference>
<dbReference type="InterPro" id="IPR033121">
    <property type="entry name" value="PEPTIDASE_A1"/>
</dbReference>
<dbReference type="PROSITE" id="PS00141">
    <property type="entry name" value="ASP_PROTEASE"/>
    <property type="match status" value="1"/>
</dbReference>
<feature type="active site" evidence="3">
    <location>
        <position position="154"/>
    </location>
</feature>
<dbReference type="Proteomes" id="UP000736335">
    <property type="component" value="Unassembled WGS sequence"/>
</dbReference>
<dbReference type="CDD" id="cd05471">
    <property type="entry name" value="pepsin_like"/>
    <property type="match status" value="1"/>
</dbReference>
<keyword evidence="7" id="KW-1185">Reference proteome</keyword>
<gene>
    <name evidence="6" type="ORF">BJ322DRAFT_1103347</name>
</gene>